<name>A0A508X9Y5_9HYPH</name>
<dbReference type="Proteomes" id="UP000507954">
    <property type="component" value="Unassembled WGS sequence"/>
</dbReference>
<evidence type="ECO:0000313" key="1">
    <source>
        <dbReference type="EMBL" id="VTZ64941.1"/>
    </source>
</evidence>
<organism evidence="1">
    <name type="scientific">Sinorhizobium medicae</name>
    <dbReference type="NCBI Taxonomy" id="110321"/>
    <lineage>
        <taxon>Bacteria</taxon>
        <taxon>Pseudomonadati</taxon>
        <taxon>Pseudomonadota</taxon>
        <taxon>Alphaproteobacteria</taxon>
        <taxon>Hyphomicrobiales</taxon>
        <taxon>Rhizobiaceae</taxon>
        <taxon>Sinorhizobium/Ensifer group</taxon>
        <taxon>Sinorhizobium</taxon>
    </lineage>
</organism>
<dbReference type="EMBL" id="CABFNB010000145">
    <property type="protein sequence ID" value="VTZ64941.1"/>
    <property type="molecule type" value="Genomic_DNA"/>
</dbReference>
<dbReference type="AlphaFoldDB" id="A0A508X9Y5"/>
<reference evidence="1" key="1">
    <citation type="submission" date="2019-06" db="EMBL/GenBank/DDBJ databases">
        <authorList>
            <person name="Le Quere A."/>
            <person name="Colella S."/>
        </authorList>
    </citation>
    <scope>NUCLEOTIDE SEQUENCE</scope>
    <source>
        <strain evidence="1">EmedicaeMD41</strain>
    </source>
</reference>
<proteinExistence type="predicted"/>
<sequence>MIHIAADTSSTYAGLVSIRLQGRSNWNARLVPVHKRLFFGGFERLFAG</sequence>
<accession>A0A508X9Y5</accession>
<protein>
    <submittedName>
        <fullName evidence="1">Uncharacterized protein</fullName>
    </submittedName>
</protein>
<gene>
    <name evidence="1" type="ORF">EMEDMD4_750028</name>
</gene>